<dbReference type="PANTHER" id="PTHR31917">
    <property type="entry name" value="AGENET DOMAIN-CONTAINING PROTEIN-RELATED"/>
    <property type="match status" value="1"/>
</dbReference>
<evidence type="ECO:0000313" key="2">
    <source>
        <dbReference type="EMBL" id="AQL06809.1"/>
    </source>
</evidence>
<dbReference type="PANTHER" id="PTHR31917:SF58">
    <property type="entry name" value="AGENET AND BROMO-ADJACENT HOMOLOGY (BAH) DOMAIN-CONTAINING PROTEIN"/>
    <property type="match status" value="1"/>
</dbReference>
<dbReference type="EMBL" id="CM000785">
    <property type="protein sequence ID" value="AQL06809.1"/>
    <property type="molecule type" value="Genomic_DNA"/>
</dbReference>
<sequence>MSHDELADKEPSSSEEFQLALTDSKFRSLSPAPIPIPASPGIRSFVDSEWVMLTRVAKPDQLGVRFLGRPMVRPQRVEQSKASCFDVGAIVDAWWHGGWWEGIVLCQVGSGRLQVYFPGENRTTEFGEDELRCSLEWVGNKWNPLKGRKDVTSKLTSTADCGSEYNLRWRPRKRSRRSGSRKQSDTSSGSSSGDMDLFSPSPSGSFGQHNLVPDEETCKRSGEQTFMGVPVQVLNLVMSR</sequence>
<dbReference type="InParanoid" id="A0A1D6PAU6"/>
<dbReference type="STRING" id="4577.A0A1D6PAU6"/>
<feature type="region of interest" description="Disordered" evidence="1">
    <location>
        <begin position="170"/>
        <end position="213"/>
    </location>
</feature>
<dbReference type="SMART" id="SM00743">
    <property type="entry name" value="Agenet"/>
    <property type="match status" value="1"/>
</dbReference>
<evidence type="ECO:0000256" key="1">
    <source>
        <dbReference type="SAM" id="MobiDB-lite"/>
    </source>
</evidence>
<organism evidence="2">
    <name type="scientific">Zea mays</name>
    <name type="common">Maize</name>
    <dbReference type="NCBI Taxonomy" id="4577"/>
    <lineage>
        <taxon>Eukaryota</taxon>
        <taxon>Viridiplantae</taxon>
        <taxon>Streptophyta</taxon>
        <taxon>Embryophyta</taxon>
        <taxon>Tracheophyta</taxon>
        <taxon>Spermatophyta</taxon>
        <taxon>Magnoliopsida</taxon>
        <taxon>Liliopsida</taxon>
        <taxon>Poales</taxon>
        <taxon>Poaceae</taxon>
        <taxon>PACMAD clade</taxon>
        <taxon>Panicoideae</taxon>
        <taxon>Andropogonodae</taxon>
        <taxon>Andropogoneae</taxon>
        <taxon>Tripsacinae</taxon>
        <taxon>Zea</taxon>
    </lineage>
</organism>
<feature type="compositionally biased region" description="Basic residues" evidence="1">
    <location>
        <begin position="170"/>
        <end position="180"/>
    </location>
</feature>
<proteinExistence type="predicted"/>
<protein>
    <submittedName>
        <fullName evidence="2">Agenet domain-containing protein / bromo-adjacent homology (BAH) domain-containing protein</fullName>
    </submittedName>
</protein>
<reference evidence="2" key="1">
    <citation type="submission" date="2015-12" db="EMBL/GenBank/DDBJ databases">
        <title>Update maize B73 reference genome by single molecule sequencing technologies.</title>
        <authorList>
            <consortium name="Maize Genome Sequencing Project"/>
            <person name="Ware D."/>
        </authorList>
    </citation>
    <scope>NUCLEOTIDE SEQUENCE</scope>
    <source>
        <tissue evidence="2">Seedling</tissue>
    </source>
</reference>
<feature type="compositionally biased region" description="Low complexity" evidence="1">
    <location>
        <begin position="185"/>
        <end position="199"/>
    </location>
</feature>
<dbReference type="ExpressionAtlas" id="A0A1D6PAU6">
    <property type="expression patterns" value="baseline and differential"/>
</dbReference>
<dbReference type="SMR" id="A0A1D6PAU6"/>
<name>A0A1D6PAU6_MAIZE</name>
<dbReference type="AlphaFoldDB" id="A0A1D6PAU6"/>
<gene>
    <name evidence="2" type="ORF">ZEAMMB73_Zm00001d047511</name>
</gene>
<dbReference type="InterPro" id="IPR014002">
    <property type="entry name" value="Agenet_dom_plant"/>
</dbReference>
<accession>A0A1D6PAU6</accession>